<dbReference type="AlphaFoldDB" id="A0A699JCV9"/>
<evidence type="ECO:0000256" key="1">
    <source>
        <dbReference type="SAM" id="MobiDB-lite"/>
    </source>
</evidence>
<comment type="caution">
    <text evidence="3">The sequence shown here is derived from an EMBL/GenBank/DDBJ whole genome shotgun (WGS) entry which is preliminary data.</text>
</comment>
<proteinExistence type="predicted"/>
<dbReference type="InterPro" id="IPR039609">
    <property type="entry name" value="VQ_15/22"/>
</dbReference>
<accession>A0A699JCV9</accession>
<feature type="compositionally biased region" description="Basic residues" evidence="1">
    <location>
        <begin position="193"/>
        <end position="202"/>
    </location>
</feature>
<dbReference type="EMBL" id="BKCJ010397610">
    <property type="protein sequence ID" value="GFA28117.1"/>
    <property type="molecule type" value="Genomic_DNA"/>
</dbReference>
<sequence>TKPALPLGSQLRLKALESRISLLVNMIVTSRKRSDLLFGGVGLGYLLFGGDGGVTMVGDEWVAMEGLRRCRAGCVEFMVDEEDWGSFGFWVGNNSGSLQSSSEAEEECDSRATNNNQPHQPAPRFNHHLIFDQNQINDNIINPFFFTSNPQHNQLLNLDSVIWSKTLPSFSDHDHFPTATITTEPIPPPPPRNPKKRSRASRRAPTTVLTTDTSNFRAMVQEFTGIPSPPFTSSSSSSNAFPRLMTSFDLFGRPSTNNNFDNLSQLPSSYLIKPSPSSLLDSSNLLINSMQSLPSSNSINQSLLFLNPKSTQNIGSSNGFGVMGQNQVHEPMPTITKTRN</sequence>
<feature type="non-terminal residue" evidence="3">
    <location>
        <position position="340"/>
    </location>
</feature>
<organism evidence="3">
    <name type="scientific">Tanacetum cinerariifolium</name>
    <name type="common">Dalmatian daisy</name>
    <name type="synonym">Chrysanthemum cinerariifolium</name>
    <dbReference type="NCBI Taxonomy" id="118510"/>
    <lineage>
        <taxon>Eukaryota</taxon>
        <taxon>Viridiplantae</taxon>
        <taxon>Streptophyta</taxon>
        <taxon>Embryophyta</taxon>
        <taxon>Tracheophyta</taxon>
        <taxon>Spermatophyta</taxon>
        <taxon>Magnoliopsida</taxon>
        <taxon>eudicotyledons</taxon>
        <taxon>Gunneridae</taxon>
        <taxon>Pentapetalae</taxon>
        <taxon>asterids</taxon>
        <taxon>campanulids</taxon>
        <taxon>Asterales</taxon>
        <taxon>Asteraceae</taxon>
        <taxon>Asteroideae</taxon>
        <taxon>Anthemideae</taxon>
        <taxon>Anthemidinae</taxon>
        <taxon>Tanacetum</taxon>
    </lineage>
</organism>
<dbReference type="PANTHER" id="PTHR33179:SF4">
    <property type="entry name" value="VQ MOTIF-CONTAINING PROTEIN"/>
    <property type="match status" value="1"/>
</dbReference>
<reference evidence="3" key="1">
    <citation type="journal article" date="2019" name="Sci. Rep.">
        <title>Draft genome of Tanacetum cinerariifolium, the natural source of mosquito coil.</title>
        <authorList>
            <person name="Yamashiro T."/>
            <person name="Shiraishi A."/>
            <person name="Satake H."/>
            <person name="Nakayama K."/>
        </authorList>
    </citation>
    <scope>NUCLEOTIDE SEQUENCE</scope>
</reference>
<feature type="non-terminal residue" evidence="3">
    <location>
        <position position="1"/>
    </location>
</feature>
<gene>
    <name evidence="3" type="ORF">Tci_600089</name>
</gene>
<feature type="domain" description="VQ" evidence="2">
    <location>
        <begin position="203"/>
        <end position="230"/>
    </location>
</feature>
<dbReference type="InterPro" id="IPR008889">
    <property type="entry name" value="VQ"/>
</dbReference>
<protein>
    <recommendedName>
        <fullName evidence="2">VQ domain-containing protein</fullName>
    </recommendedName>
</protein>
<dbReference type="PANTHER" id="PTHR33179">
    <property type="entry name" value="VQ MOTIF-CONTAINING PROTEIN"/>
    <property type="match status" value="1"/>
</dbReference>
<evidence type="ECO:0000313" key="3">
    <source>
        <dbReference type="EMBL" id="GFA28117.1"/>
    </source>
</evidence>
<feature type="region of interest" description="Disordered" evidence="1">
    <location>
        <begin position="98"/>
        <end position="124"/>
    </location>
</feature>
<feature type="region of interest" description="Disordered" evidence="1">
    <location>
        <begin position="174"/>
        <end position="212"/>
    </location>
</feature>
<evidence type="ECO:0000259" key="2">
    <source>
        <dbReference type="Pfam" id="PF05678"/>
    </source>
</evidence>
<dbReference type="Pfam" id="PF05678">
    <property type="entry name" value="VQ"/>
    <property type="match status" value="1"/>
</dbReference>
<name>A0A699JCV9_TANCI</name>